<dbReference type="Proteomes" id="UP000230136">
    <property type="component" value="Unassembled WGS sequence"/>
</dbReference>
<evidence type="ECO:0000313" key="2">
    <source>
        <dbReference type="Proteomes" id="UP000230136"/>
    </source>
</evidence>
<gene>
    <name evidence="1" type="ORF">CO073_01695</name>
</gene>
<dbReference type="AlphaFoldDB" id="A0A2M8DRK7"/>
<comment type="caution">
    <text evidence="1">The sequence shown here is derived from an EMBL/GenBank/DDBJ whole genome shotgun (WGS) entry which is preliminary data.</text>
</comment>
<evidence type="ECO:0008006" key="3">
    <source>
        <dbReference type="Google" id="ProtNLM"/>
    </source>
</evidence>
<dbReference type="InterPro" id="IPR027417">
    <property type="entry name" value="P-loop_NTPase"/>
</dbReference>
<reference evidence="2" key="1">
    <citation type="submission" date="2017-09" db="EMBL/GenBank/DDBJ databases">
        <title>Depth-based differentiation of microbial function through sediment-hosted aquifers and enrichment of novel symbionts in the deep terrestrial subsurface.</title>
        <authorList>
            <person name="Probst A.J."/>
            <person name="Ladd B."/>
            <person name="Jarett J.K."/>
            <person name="Geller-Mcgrath D.E."/>
            <person name="Sieber C.M.K."/>
            <person name="Emerson J.B."/>
            <person name="Anantharaman K."/>
            <person name="Thomas B.C."/>
            <person name="Malmstrom R."/>
            <person name="Stieglmeier M."/>
            <person name="Klingl A."/>
            <person name="Woyke T."/>
            <person name="Ryan C.M."/>
            <person name="Banfield J.F."/>
        </authorList>
    </citation>
    <scope>NUCLEOTIDE SEQUENCE [LARGE SCALE GENOMIC DNA]</scope>
</reference>
<organism evidence="1 2">
    <name type="scientific">Candidatus Komeilibacteria bacterium CG_4_9_14_0_8_um_filter_36_9</name>
    <dbReference type="NCBI Taxonomy" id="1974473"/>
    <lineage>
        <taxon>Bacteria</taxon>
        <taxon>Candidatus Komeiliibacteriota</taxon>
    </lineage>
</organism>
<sequence>MNNFIVVMGMHRSGTSLVTGLINSAGYKINNNMGKDNYNAIGYYEDIDIMVKNDRLLSHYGGKWDSPPDVIPDKMYEFDYNYDAVKDPRFCLTYPAWLFPCPYKIVKVKRNKSDCVKSLIKRNGFSVELASALYDIYNKRLDGWNDVPFITINYEDILDNNVKVLEDFIFGKVDISIIDKTLNHGDNNE</sequence>
<dbReference type="SUPFAM" id="SSF52540">
    <property type="entry name" value="P-loop containing nucleoside triphosphate hydrolases"/>
    <property type="match status" value="1"/>
</dbReference>
<dbReference type="EMBL" id="PFSY01000077">
    <property type="protein sequence ID" value="PJC02013.1"/>
    <property type="molecule type" value="Genomic_DNA"/>
</dbReference>
<protein>
    <recommendedName>
        <fullName evidence="3">Sulfotransferase family protein</fullName>
    </recommendedName>
</protein>
<proteinExistence type="predicted"/>
<dbReference type="Gene3D" id="3.40.50.300">
    <property type="entry name" value="P-loop containing nucleotide triphosphate hydrolases"/>
    <property type="match status" value="1"/>
</dbReference>
<evidence type="ECO:0000313" key="1">
    <source>
        <dbReference type="EMBL" id="PJC02013.1"/>
    </source>
</evidence>
<accession>A0A2M8DRK7</accession>
<name>A0A2M8DRK7_9BACT</name>